<proteinExistence type="predicted"/>
<evidence type="ECO:0000313" key="3">
    <source>
        <dbReference type="Proteomes" id="UP000005204"/>
    </source>
</evidence>
<protein>
    <submittedName>
        <fullName evidence="2">Uncharacterized protein</fullName>
    </submittedName>
</protein>
<evidence type="ECO:0000313" key="2">
    <source>
        <dbReference type="EnsemblMetazoa" id="XP_037877865.1"/>
    </source>
</evidence>
<dbReference type="EnsemblMetazoa" id="XM_038021937.1">
    <property type="protein sequence ID" value="XP_037877865.1"/>
    <property type="gene ID" value="LOC110386604"/>
</dbReference>
<evidence type="ECO:0000256" key="1">
    <source>
        <dbReference type="SAM" id="MobiDB-lite"/>
    </source>
</evidence>
<accession>A0A8R2RAP7</accession>
<name>A0A8R2RAP7_BOMMO</name>
<dbReference type="Proteomes" id="UP000005204">
    <property type="component" value="Unassembled WGS sequence"/>
</dbReference>
<dbReference type="AlphaFoldDB" id="A0A8R2RAP7"/>
<sequence length="568" mass="65309">MATVIFPEAPRHDESLEWINESFLVSQDFGPSNELSCRQLPYWKTLTKRMSDSYQSLVSLLSKNKKKRFSRRLNSKYVRNEVIVYNVNNSTEKEQESNSVNDWYKREYTNQVGEPPKHDAEERLEKAIIGLKWQSKCIAFDRLFYAPPIQRELMLEQVNWDDTPLALACTCPATICTCSCRKNYLLPAQKIPRRLCPYWFGVKRFLWLFHCAKYPKPAGTLIPKLVAVVNKESAFYRSPKGRIILTQKGPEFCMSGCLQYLVSSSQANALLAAEIAKIQEIDVEGLQESGGTKFDVPDEMDTEGYCDGFTCTVSTQTDNDEESDELLMGDYTHVLYASVENTFMSDMDGKKLQISFYNEEPPDPCAFSLSRVFHVDEMKQHLHKMKELYSSISVMIDKYSAKHTSKVDLEGSECCHDYTSCSRKRSGQRIEKTNKKPNEDLEVTTWQKLQKAKSSIRKYLKYIDLSDACDKQSSKTENRRCIPKPDMSRKTDDTNNEIKMMSPTTNSKESVELLNDDIINTPEASDFESGKIKSRRFSVKKSSDKLKYKVSFKDEQSNHEIDCSPCKN</sequence>
<reference evidence="2" key="2">
    <citation type="submission" date="2022-06" db="UniProtKB">
        <authorList>
            <consortium name="EnsemblMetazoa"/>
        </authorList>
    </citation>
    <scope>IDENTIFICATION</scope>
    <source>
        <strain evidence="2">p50T (Dazao)</strain>
    </source>
</reference>
<reference evidence="3" key="1">
    <citation type="journal article" date="2008" name="Insect Biochem. Mol. Biol.">
        <title>The genome of a lepidopteran model insect, the silkworm Bombyx mori.</title>
        <authorList>
            <consortium name="International Silkworm Genome Consortium"/>
        </authorList>
    </citation>
    <scope>NUCLEOTIDE SEQUENCE [LARGE SCALE GENOMIC DNA]</scope>
    <source>
        <strain evidence="3">p50T</strain>
    </source>
</reference>
<organism evidence="2 3">
    <name type="scientific">Bombyx mori</name>
    <name type="common">Silk moth</name>
    <dbReference type="NCBI Taxonomy" id="7091"/>
    <lineage>
        <taxon>Eukaryota</taxon>
        <taxon>Metazoa</taxon>
        <taxon>Ecdysozoa</taxon>
        <taxon>Arthropoda</taxon>
        <taxon>Hexapoda</taxon>
        <taxon>Insecta</taxon>
        <taxon>Pterygota</taxon>
        <taxon>Neoptera</taxon>
        <taxon>Endopterygota</taxon>
        <taxon>Lepidoptera</taxon>
        <taxon>Glossata</taxon>
        <taxon>Ditrysia</taxon>
        <taxon>Bombycoidea</taxon>
        <taxon>Bombycidae</taxon>
        <taxon>Bombycinae</taxon>
        <taxon>Bombyx</taxon>
    </lineage>
</organism>
<feature type="region of interest" description="Disordered" evidence="1">
    <location>
        <begin position="474"/>
        <end position="507"/>
    </location>
</feature>
<keyword evidence="3" id="KW-1185">Reference proteome</keyword>